<gene>
    <name evidence="4" type="ORF">HFP15_25140</name>
</gene>
<dbReference type="EMBL" id="JAAXLS010000020">
    <property type="protein sequence ID" value="NKQ56169.1"/>
    <property type="molecule type" value="Genomic_DNA"/>
</dbReference>
<dbReference type="NCBIfam" id="NF005559">
    <property type="entry name" value="PRK07231.1"/>
    <property type="match status" value="1"/>
</dbReference>
<keyword evidence="5" id="KW-1185">Reference proteome</keyword>
<evidence type="ECO:0000313" key="4">
    <source>
        <dbReference type="EMBL" id="NKQ56169.1"/>
    </source>
</evidence>
<dbReference type="CDD" id="cd05233">
    <property type="entry name" value="SDR_c"/>
    <property type="match status" value="1"/>
</dbReference>
<sequence>MTGAAGQFDGKVVLITGGTRGLGREMAYAFAARGARLVISGRTPETCREIAEDITWRTGSEAIGIACHMANWDAIAGLVDSAYERFGALDCVINNAGISPTYDRLVGVSEELWDKTIGVNLKGPFRLTTLAGERMKAAGAGTIVNISSVASIRPAAGWLPYSAAKAGLNALTEGFAQALGPEVRVNCVVCGAFQTDIASSWDETATAQRMKDTTALERVGRPAEIVGAAMYLAGDDSGYTTGALLRVDGGRV</sequence>
<feature type="domain" description="Ketoreductase" evidence="3">
    <location>
        <begin position="11"/>
        <end position="204"/>
    </location>
</feature>
<dbReference type="PRINTS" id="PR00080">
    <property type="entry name" value="SDRFAMILY"/>
</dbReference>
<dbReference type="PRINTS" id="PR00081">
    <property type="entry name" value="GDHRDH"/>
</dbReference>
<evidence type="ECO:0000256" key="1">
    <source>
        <dbReference type="ARBA" id="ARBA00006484"/>
    </source>
</evidence>
<dbReference type="PROSITE" id="PS00061">
    <property type="entry name" value="ADH_SHORT"/>
    <property type="match status" value="1"/>
</dbReference>
<dbReference type="Pfam" id="PF13561">
    <property type="entry name" value="adh_short_C2"/>
    <property type="match status" value="1"/>
</dbReference>
<evidence type="ECO:0000259" key="3">
    <source>
        <dbReference type="SMART" id="SM00822"/>
    </source>
</evidence>
<evidence type="ECO:0000256" key="2">
    <source>
        <dbReference type="ARBA" id="ARBA00023002"/>
    </source>
</evidence>
<accession>A0ABX1JBA3</accession>
<proteinExistence type="inferred from homology"/>
<name>A0ABX1JBA3_9PSEU</name>
<dbReference type="Proteomes" id="UP000715441">
    <property type="component" value="Unassembled WGS sequence"/>
</dbReference>
<organism evidence="4 5">
    <name type="scientific">Amycolatopsis acididurans</name>
    <dbReference type="NCBI Taxonomy" id="2724524"/>
    <lineage>
        <taxon>Bacteria</taxon>
        <taxon>Bacillati</taxon>
        <taxon>Actinomycetota</taxon>
        <taxon>Actinomycetes</taxon>
        <taxon>Pseudonocardiales</taxon>
        <taxon>Pseudonocardiaceae</taxon>
        <taxon>Amycolatopsis</taxon>
    </lineage>
</organism>
<dbReference type="PANTHER" id="PTHR43639:SF1">
    <property type="entry name" value="SHORT-CHAIN DEHYDROGENASE_REDUCTASE FAMILY PROTEIN"/>
    <property type="match status" value="1"/>
</dbReference>
<comment type="caution">
    <text evidence="4">The sequence shown here is derived from an EMBL/GenBank/DDBJ whole genome shotgun (WGS) entry which is preliminary data.</text>
</comment>
<dbReference type="InterPro" id="IPR036291">
    <property type="entry name" value="NAD(P)-bd_dom_sf"/>
</dbReference>
<reference evidence="4 5" key="1">
    <citation type="submission" date="2020-04" db="EMBL/GenBank/DDBJ databases">
        <title>Novel species.</title>
        <authorList>
            <person name="Teo W.F.A."/>
            <person name="Lipun K."/>
            <person name="Srisuk N."/>
            <person name="Duangmal K."/>
        </authorList>
    </citation>
    <scope>NUCLEOTIDE SEQUENCE [LARGE SCALE GENOMIC DNA]</scope>
    <source>
        <strain evidence="4 5">K13G38</strain>
    </source>
</reference>
<protein>
    <submittedName>
        <fullName evidence="4">SDR family oxidoreductase</fullName>
    </submittedName>
</protein>
<keyword evidence="2" id="KW-0560">Oxidoreductase</keyword>
<dbReference type="InterPro" id="IPR020904">
    <property type="entry name" value="Sc_DH/Rdtase_CS"/>
</dbReference>
<dbReference type="SUPFAM" id="SSF51735">
    <property type="entry name" value="NAD(P)-binding Rossmann-fold domains"/>
    <property type="match status" value="1"/>
</dbReference>
<comment type="similarity">
    <text evidence="1">Belongs to the short-chain dehydrogenases/reductases (SDR) family.</text>
</comment>
<dbReference type="SMART" id="SM00822">
    <property type="entry name" value="PKS_KR"/>
    <property type="match status" value="1"/>
</dbReference>
<dbReference type="RefSeq" id="WP_168519205.1">
    <property type="nucleotide sequence ID" value="NZ_JAAXLS010000020.1"/>
</dbReference>
<dbReference type="InterPro" id="IPR057326">
    <property type="entry name" value="KR_dom"/>
</dbReference>
<dbReference type="InterPro" id="IPR002347">
    <property type="entry name" value="SDR_fam"/>
</dbReference>
<dbReference type="Gene3D" id="3.40.50.720">
    <property type="entry name" value="NAD(P)-binding Rossmann-like Domain"/>
    <property type="match status" value="1"/>
</dbReference>
<evidence type="ECO:0000313" key="5">
    <source>
        <dbReference type="Proteomes" id="UP000715441"/>
    </source>
</evidence>
<dbReference type="PANTHER" id="PTHR43639">
    <property type="entry name" value="OXIDOREDUCTASE, SHORT-CHAIN DEHYDROGENASE/REDUCTASE FAMILY (AFU_ORTHOLOGUE AFUA_5G02870)"/>
    <property type="match status" value="1"/>
</dbReference>